<evidence type="ECO:0000256" key="1">
    <source>
        <dbReference type="SAM" id="Coils"/>
    </source>
</evidence>
<protein>
    <submittedName>
        <fullName evidence="2">Uncharacterized protein</fullName>
    </submittedName>
</protein>
<organism evidence="2 3">
    <name type="scientific">Paralvinella palmiformis</name>
    <dbReference type="NCBI Taxonomy" id="53620"/>
    <lineage>
        <taxon>Eukaryota</taxon>
        <taxon>Metazoa</taxon>
        <taxon>Spiralia</taxon>
        <taxon>Lophotrochozoa</taxon>
        <taxon>Annelida</taxon>
        <taxon>Polychaeta</taxon>
        <taxon>Sedentaria</taxon>
        <taxon>Canalipalpata</taxon>
        <taxon>Terebellida</taxon>
        <taxon>Terebelliformia</taxon>
        <taxon>Alvinellidae</taxon>
        <taxon>Paralvinella</taxon>
    </lineage>
</organism>
<keyword evidence="1" id="KW-0175">Coiled coil</keyword>
<dbReference type="Proteomes" id="UP001208570">
    <property type="component" value="Unassembled WGS sequence"/>
</dbReference>
<name>A0AAD9JHK9_9ANNE</name>
<evidence type="ECO:0000313" key="2">
    <source>
        <dbReference type="EMBL" id="KAK2152897.1"/>
    </source>
</evidence>
<dbReference type="EMBL" id="JAODUP010000315">
    <property type="protein sequence ID" value="KAK2152897.1"/>
    <property type="molecule type" value="Genomic_DNA"/>
</dbReference>
<keyword evidence="3" id="KW-1185">Reference proteome</keyword>
<proteinExistence type="predicted"/>
<evidence type="ECO:0000313" key="3">
    <source>
        <dbReference type="Proteomes" id="UP001208570"/>
    </source>
</evidence>
<dbReference type="AlphaFoldDB" id="A0AAD9JHK9"/>
<accession>A0AAD9JHK9</accession>
<feature type="coiled-coil region" evidence="1">
    <location>
        <begin position="114"/>
        <end position="198"/>
    </location>
</feature>
<reference evidence="2" key="1">
    <citation type="journal article" date="2023" name="Mol. Biol. Evol.">
        <title>Third-Generation Sequencing Reveals the Adaptive Role of the Epigenome in Three Deep-Sea Polychaetes.</title>
        <authorList>
            <person name="Perez M."/>
            <person name="Aroh O."/>
            <person name="Sun Y."/>
            <person name="Lan Y."/>
            <person name="Juniper S.K."/>
            <person name="Young C.R."/>
            <person name="Angers B."/>
            <person name="Qian P.Y."/>
        </authorList>
    </citation>
    <scope>NUCLEOTIDE SEQUENCE</scope>
    <source>
        <strain evidence="2">P08H-3</strain>
    </source>
</reference>
<gene>
    <name evidence="2" type="ORF">LSH36_315g03015</name>
</gene>
<comment type="caution">
    <text evidence="2">The sequence shown here is derived from an EMBL/GenBank/DDBJ whole genome shotgun (WGS) entry which is preliminary data.</text>
</comment>
<sequence length="207" mass="23581">MKILIEYITLLTKYSQYSVSHKLREFLGDVEEKVSVAAVSGTEPGVRNKLMTVLPQRMMGNSLLTRRVLPESMILSNMTGRALWQTFANITTDDDNKSAVADKQYTKQMDKDKLLIESSLAVELTDRIEQLEQEYAHQMELVEKTKGKDKGKETKLLKETTRRLNKDKDELLNIKLRQKQTKEALEEAQTKLADLLAKSGSSNKSDD</sequence>